<accession>A0A1W1YTP2</accession>
<keyword evidence="7" id="KW-0813">Transport</keyword>
<keyword evidence="5 8" id="KW-1133">Transmembrane helix</keyword>
<evidence type="ECO:0000256" key="8">
    <source>
        <dbReference type="SAM" id="Phobius"/>
    </source>
</evidence>
<feature type="transmembrane region" description="Helical" evidence="8">
    <location>
        <begin position="21"/>
        <end position="40"/>
    </location>
</feature>
<dbReference type="Gene3D" id="3.30.420.270">
    <property type="match status" value="1"/>
</dbReference>
<gene>
    <name evidence="9" type="ORF">SAMN02746065_101359</name>
</gene>
<evidence type="ECO:0000256" key="7">
    <source>
        <dbReference type="RuleBase" id="RU003879"/>
    </source>
</evidence>
<keyword evidence="10" id="KW-1185">Reference proteome</keyword>
<dbReference type="Proteomes" id="UP000192418">
    <property type="component" value="Unassembled WGS sequence"/>
</dbReference>
<keyword evidence="6 8" id="KW-0472">Membrane</keyword>
<proteinExistence type="inferred from homology"/>
<dbReference type="Pfam" id="PF02472">
    <property type="entry name" value="ExbD"/>
    <property type="match status" value="1"/>
</dbReference>
<reference evidence="9 10" key="1">
    <citation type="submission" date="2017-04" db="EMBL/GenBank/DDBJ databases">
        <authorList>
            <person name="Afonso C.L."/>
            <person name="Miller P.J."/>
            <person name="Scott M.A."/>
            <person name="Spackman E."/>
            <person name="Goraichik I."/>
            <person name="Dimitrov K.M."/>
            <person name="Suarez D.L."/>
            <person name="Swayne D.E."/>
        </authorList>
    </citation>
    <scope>NUCLEOTIDE SEQUENCE [LARGE SCALE GENOMIC DNA]</scope>
    <source>
        <strain evidence="9 10">DSM 3385</strain>
    </source>
</reference>
<dbReference type="OrthoDB" id="5456447at2"/>
<dbReference type="PANTHER" id="PTHR30558">
    <property type="entry name" value="EXBD MEMBRANE COMPONENT OF PMF-DRIVEN MACROMOLECULE IMPORT SYSTEM"/>
    <property type="match status" value="1"/>
</dbReference>
<dbReference type="InterPro" id="IPR003400">
    <property type="entry name" value="ExbD"/>
</dbReference>
<organism evidence="9 10">
    <name type="scientific">Desulfocicer vacuolatum DSM 3385</name>
    <dbReference type="NCBI Taxonomy" id="1121400"/>
    <lineage>
        <taxon>Bacteria</taxon>
        <taxon>Pseudomonadati</taxon>
        <taxon>Thermodesulfobacteriota</taxon>
        <taxon>Desulfobacteria</taxon>
        <taxon>Desulfobacterales</taxon>
        <taxon>Desulfobacteraceae</taxon>
        <taxon>Desulfocicer</taxon>
    </lineage>
</organism>
<keyword evidence="4 7" id="KW-0812">Transmembrane</keyword>
<dbReference type="GO" id="GO:0022857">
    <property type="term" value="F:transmembrane transporter activity"/>
    <property type="evidence" value="ECO:0007669"/>
    <property type="project" value="InterPro"/>
</dbReference>
<evidence type="ECO:0000313" key="9">
    <source>
        <dbReference type="EMBL" id="SMC39519.1"/>
    </source>
</evidence>
<dbReference type="GO" id="GO:0015031">
    <property type="term" value="P:protein transport"/>
    <property type="evidence" value="ECO:0007669"/>
    <property type="project" value="UniProtKB-KW"/>
</dbReference>
<dbReference type="AlphaFoldDB" id="A0A1W1YTP2"/>
<comment type="subcellular location">
    <subcellularLocation>
        <location evidence="1">Cell membrane</location>
        <topology evidence="1">Single-pass membrane protein</topology>
    </subcellularLocation>
    <subcellularLocation>
        <location evidence="7">Cell membrane</location>
        <topology evidence="7">Single-pass type II membrane protein</topology>
    </subcellularLocation>
</comment>
<name>A0A1W1YTP2_9BACT</name>
<evidence type="ECO:0000256" key="4">
    <source>
        <dbReference type="ARBA" id="ARBA00022692"/>
    </source>
</evidence>
<comment type="similarity">
    <text evidence="2 7">Belongs to the ExbD/TolR family.</text>
</comment>
<dbReference type="STRING" id="1121400.SAMN02746065_101359"/>
<evidence type="ECO:0000256" key="6">
    <source>
        <dbReference type="ARBA" id="ARBA00023136"/>
    </source>
</evidence>
<protein>
    <submittedName>
        <fullName evidence="9">Outer membrane transport energization protein ExbD</fullName>
    </submittedName>
</protein>
<dbReference type="RefSeq" id="WP_084066650.1">
    <property type="nucleotide sequence ID" value="NZ_FWXY01000001.1"/>
</dbReference>
<evidence type="ECO:0000256" key="3">
    <source>
        <dbReference type="ARBA" id="ARBA00022475"/>
    </source>
</evidence>
<sequence length="139" mass="14715">MLNISAARRGKKGNLELNIAPLIDMVFILLIFFLVTTSFVKETGVDISRPAASTAVSKTGTTILIGVTRDNTVHMDKREIDPRAVRANVERALAENPEASVVIVADKDSVTGLVINVMDNCKLAGAENVALAASLPQGG</sequence>
<dbReference type="GO" id="GO:0005886">
    <property type="term" value="C:plasma membrane"/>
    <property type="evidence" value="ECO:0007669"/>
    <property type="project" value="UniProtKB-SubCell"/>
</dbReference>
<evidence type="ECO:0000313" key="10">
    <source>
        <dbReference type="Proteomes" id="UP000192418"/>
    </source>
</evidence>
<evidence type="ECO:0000256" key="2">
    <source>
        <dbReference type="ARBA" id="ARBA00005811"/>
    </source>
</evidence>
<dbReference type="EMBL" id="FWXY01000001">
    <property type="protein sequence ID" value="SMC39519.1"/>
    <property type="molecule type" value="Genomic_DNA"/>
</dbReference>
<keyword evidence="3" id="KW-1003">Cell membrane</keyword>
<evidence type="ECO:0000256" key="1">
    <source>
        <dbReference type="ARBA" id="ARBA00004162"/>
    </source>
</evidence>
<keyword evidence="7" id="KW-0653">Protein transport</keyword>
<evidence type="ECO:0000256" key="5">
    <source>
        <dbReference type="ARBA" id="ARBA00022989"/>
    </source>
</evidence>
<dbReference type="PANTHER" id="PTHR30558:SF13">
    <property type="entry name" value="BIOPOLYMER TRANSPORT PROTEIN EXBD2"/>
    <property type="match status" value="1"/>
</dbReference>